<name>A0A5B7H3Z3_PORTR</name>
<dbReference type="Proteomes" id="UP000324222">
    <property type="component" value="Unassembled WGS sequence"/>
</dbReference>
<evidence type="ECO:0000313" key="2">
    <source>
        <dbReference type="Proteomes" id="UP000324222"/>
    </source>
</evidence>
<sequence>MASSPGIEGHPNSELKENIKALFSIDCPAVNIKSGPASTGPASQPGLGVITGLSKAASLIATLRLPPPSPSSWKDCPRRPLPVIQLPLVNQSERKKEVSFVWTAREGHRDLEKRSVIGQRVLRVWERY</sequence>
<gene>
    <name evidence="1" type="ORF">E2C01_058777</name>
</gene>
<dbReference type="EMBL" id="VSRR010022379">
    <property type="protein sequence ID" value="MPC64659.1"/>
    <property type="molecule type" value="Genomic_DNA"/>
</dbReference>
<comment type="caution">
    <text evidence="1">The sequence shown here is derived from an EMBL/GenBank/DDBJ whole genome shotgun (WGS) entry which is preliminary data.</text>
</comment>
<accession>A0A5B7H3Z3</accession>
<proteinExistence type="predicted"/>
<keyword evidence="2" id="KW-1185">Reference proteome</keyword>
<reference evidence="1 2" key="1">
    <citation type="submission" date="2019-05" db="EMBL/GenBank/DDBJ databases">
        <title>Another draft genome of Portunus trituberculatus and its Hox gene families provides insights of decapod evolution.</title>
        <authorList>
            <person name="Jeong J.-H."/>
            <person name="Song I."/>
            <person name="Kim S."/>
            <person name="Choi T."/>
            <person name="Kim D."/>
            <person name="Ryu S."/>
            <person name="Kim W."/>
        </authorList>
    </citation>
    <scope>NUCLEOTIDE SEQUENCE [LARGE SCALE GENOMIC DNA]</scope>
    <source>
        <tissue evidence="1">Muscle</tissue>
    </source>
</reference>
<organism evidence="1 2">
    <name type="scientific">Portunus trituberculatus</name>
    <name type="common">Swimming crab</name>
    <name type="synonym">Neptunus trituberculatus</name>
    <dbReference type="NCBI Taxonomy" id="210409"/>
    <lineage>
        <taxon>Eukaryota</taxon>
        <taxon>Metazoa</taxon>
        <taxon>Ecdysozoa</taxon>
        <taxon>Arthropoda</taxon>
        <taxon>Crustacea</taxon>
        <taxon>Multicrustacea</taxon>
        <taxon>Malacostraca</taxon>
        <taxon>Eumalacostraca</taxon>
        <taxon>Eucarida</taxon>
        <taxon>Decapoda</taxon>
        <taxon>Pleocyemata</taxon>
        <taxon>Brachyura</taxon>
        <taxon>Eubrachyura</taxon>
        <taxon>Portunoidea</taxon>
        <taxon>Portunidae</taxon>
        <taxon>Portuninae</taxon>
        <taxon>Portunus</taxon>
    </lineage>
</organism>
<dbReference type="AlphaFoldDB" id="A0A5B7H3Z3"/>
<protein>
    <submittedName>
        <fullName evidence="1">Uncharacterized protein</fullName>
    </submittedName>
</protein>
<evidence type="ECO:0000313" key="1">
    <source>
        <dbReference type="EMBL" id="MPC64659.1"/>
    </source>
</evidence>